<gene>
    <name evidence="7" type="primary">LOC100378489</name>
</gene>
<keyword evidence="1" id="KW-0677">Repeat</keyword>
<dbReference type="PANTHER" id="PTHR24201:SF15">
    <property type="entry name" value="ANKYRIN REPEAT DOMAIN-CONTAINING PROTEIN 66"/>
    <property type="match status" value="1"/>
</dbReference>
<evidence type="ECO:0000256" key="1">
    <source>
        <dbReference type="ARBA" id="ARBA00022737"/>
    </source>
</evidence>
<dbReference type="SMART" id="SM00248">
    <property type="entry name" value="ANK"/>
    <property type="match status" value="3"/>
</dbReference>
<evidence type="ECO:0000259" key="5">
    <source>
        <dbReference type="Pfam" id="PF00536"/>
    </source>
</evidence>
<accession>A0ABM0GYV4</accession>
<sequence length="445" mass="49209">MTFQFHQAAKDGYLDLLRDATKKDCNRVDEDGRTPTLYAAFYGNIDALRLIVSRGGDPDKCDLLGNTPLHFAAANGDLNCVTFLVSFGCNIWALDNDHRTPLDVAALRQRIEIVHALDSVAGKQSALNKKMVKRLKEKAILDADKRIKKYSKIVTKQEKQMQLEEKKLNKQQQKPYVKASGHSTAPPNMPYSAAMNKGRPGYIERRVEKKRHSNGTFGGFTQPVDDASKRSVRSTTNASVMMMSESSSARKPLTDDLFDSKVTHSNAVLQYGGTRDSGFQDLEDDLDSRKPARNGFGMMFLPSVASPVLLSNDVDGKQHLPMNDEDTLDDVIDIEHQVNTQGESTSLGTDAASTLPWDADDLDLEDDDDDVISSPLELFLAAHGLTDYLPLFTNEQIDLDSLMLCSDKDLKGINLPLGPRRKVLEAVARRKAVLSEPGPINDTVL</sequence>
<evidence type="ECO:0000313" key="6">
    <source>
        <dbReference type="Proteomes" id="UP000694865"/>
    </source>
</evidence>
<evidence type="ECO:0000256" key="3">
    <source>
        <dbReference type="PROSITE-ProRule" id="PRU00023"/>
    </source>
</evidence>
<dbReference type="RefSeq" id="XP_002740435.1">
    <property type="nucleotide sequence ID" value="XM_002740389.2"/>
</dbReference>
<dbReference type="GeneID" id="100378489"/>
<evidence type="ECO:0000313" key="7">
    <source>
        <dbReference type="RefSeq" id="XP_002740435.1"/>
    </source>
</evidence>
<evidence type="ECO:0000256" key="4">
    <source>
        <dbReference type="SAM" id="MobiDB-lite"/>
    </source>
</evidence>
<feature type="region of interest" description="Disordered" evidence="4">
    <location>
        <begin position="213"/>
        <end position="236"/>
    </location>
</feature>
<organism evidence="6 7">
    <name type="scientific">Saccoglossus kowalevskii</name>
    <name type="common">Acorn worm</name>
    <dbReference type="NCBI Taxonomy" id="10224"/>
    <lineage>
        <taxon>Eukaryota</taxon>
        <taxon>Metazoa</taxon>
        <taxon>Hemichordata</taxon>
        <taxon>Enteropneusta</taxon>
        <taxon>Harrimaniidae</taxon>
        <taxon>Saccoglossus</taxon>
    </lineage>
</organism>
<dbReference type="InterPro" id="IPR002110">
    <property type="entry name" value="Ankyrin_rpt"/>
</dbReference>
<dbReference type="Gene3D" id="1.25.40.20">
    <property type="entry name" value="Ankyrin repeat-containing domain"/>
    <property type="match status" value="1"/>
</dbReference>
<reference evidence="7" key="1">
    <citation type="submission" date="2025-08" db="UniProtKB">
        <authorList>
            <consortium name="RefSeq"/>
        </authorList>
    </citation>
    <scope>IDENTIFICATION</scope>
    <source>
        <tissue evidence="7">Testes</tissue>
    </source>
</reference>
<proteinExistence type="predicted"/>
<dbReference type="Pfam" id="PF00536">
    <property type="entry name" value="SAM_1"/>
    <property type="match status" value="1"/>
</dbReference>
<dbReference type="Pfam" id="PF12796">
    <property type="entry name" value="Ank_2"/>
    <property type="match status" value="1"/>
</dbReference>
<dbReference type="Gene3D" id="1.10.150.50">
    <property type="entry name" value="Transcription Factor, Ets-1"/>
    <property type="match status" value="1"/>
</dbReference>
<feature type="region of interest" description="Disordered" evidence="4">
    <location>
        <begin position="167"/>
        <end position="193"/>
    </location>
</feature>
<dbReference type="PROSITE" id="PS50297">
    <property type="entry name" value="ANK_REP_REGION"/>
    <property type="match status" value="2"/>
</dbReference>
<protein>
    <submittedName>
        <fullName evidence="7">Usher syndrome type-1G protein homolog</fullName>
    </submittedName>
</protein>
<dbReference type="PROSITE" id="PS50088">
    <property type="entry name" value="ANK_REPEAT"/>
    <property type="match status" value="2"/>
</dbReference>
<feature type="domain" description="SAM" evidence="5">
    <location>
        <begin position="378"/>
        <end position="429"/>
    </location>
</feature>
<dbReference type="PANTHER" id="PTHR24201">
    <property type="entry name" value="ANK_REP_REGION DOMAIN-CONTAINING PROTEIN"/>
    <property type="match status" value="1"/>
</dbReference>
<feature type="repeat" description="ANK" evidence="3">
    <location>
        <begin position="64"/>
        <end position="96"/>
    </location>
</feature>
<dbReference type="InterPro" id="IPR001660">
    <property type="entry name" value="SAM"/>
</dbReference>
<dbReference type="InterPro" id="IPR013761">
    <property type="entry name" value="SAM/pointed_sf"/>
</dbReference>
<dbReference type="CDD" id="cd09517">
    <property type="entry name" value="SAM_USH1G_HARP"/>
    <property type="match status" value="1"/>
</dbReference>
<dbReference type="InterPro" id="IPR050776">
    <property type="entry name" value="Ank_Repeat/CDKN_Inhibitor"/>
</dbReference>
<name>A0ABM0GYV4_SACKO</name>
<keyword evidence="6" id="KW-1185">Reference proteome</keyword>
<dbReference type="SUPFAM" id="SSF48403">
    <property type="entry name" value="Ankyrin repeat"/>
    <property type="match status" value="1"/>
</dbReference>
<feature type="repeat" description="ANK" evidence="3">
    <location>
        <begin position="31"/>
        <end position="63"/>
    </location>
</feature>
<dbReference type="SUPFAM" id="SSF47769">
    <property type="entry name" value="SAM/Pointed domain"/>
    <property type="match status" value="1"/>
</dbReference>
<keyword evidence="2 3" id="KW-0040">ANK repeat</keyword>
<dbReference type="InterPro" id="IPR036770">
    <property type="entry name" value="Ankyrin_rpt-contain_sf"/>
</dbReference>
<dbReference type="Proteomes" id="UP000694865">
    <property type="component" value="Unplaced"/>
</dbReference>
<evidence type="ECO:0000256" key="2">
    <source>
        <dbReference type="ARBA" id="ARBA00023043"/>
    </source>
</evidence>